<evidence type="ECO:0000313" key="14">
    <source>
        <dbReference type="EMBL" id="CZS95657.1"/>
    </source>
</evidence>
<evidence type="ECO:0000256" key="6">
    <source>
        <dbReference type="ARBA" id="ARBA00023002"/>
    </source>
</evidence>
<dbReference type="EMBL" id="FJUW01000011">
    <property type="protein sequence ID" value="CZS95657.1"/>
    <property type="molecule type" value="Genomic_DNA"/>
</dbReference>
<dbReference type="SUPFAM" id="SSF57180">
    <property type="entry name" value="Cellulose-binding domain"/>
    <property type="match status" value="1"/>
</dbReference>
<dbReference type="InParanoid" id="A0A1E1KC61"/>
<evidence type="ECO:0000256" key="10">
    <source>
        <dbReference type="ARBA" id="ARBA00023180"/>
    </source>
</evidence>
<feature type="domain" description="CBM1" evidence="13">
    <location>
        <begin position="291"/>
        <end position="327"/>
    </location>
</feature>
<dbReference type="PANTHER" id="PTHR33353:SF11">
    <property type="entry name" value="GLYCOSYLHYDROLASE FAMILY 61-7 PROTEIN"/>
    <property type="match status" value="1"/>
</dbReference>
<keyword evidence="5 12" id="KW-0732">Signal</keyword>
<dbReference type="GO" id="GO:0030248">
    <property type="term" value="F:cellulose binding"/>
    <property type="evidence" value="ECO:0007669"/>
    <property type="project" value="UniProtKB-UniRule"/>
</dbReference>
<comment type="domain">
    <text evidence="11">Has a modular structure: an endo-beta-1,4-glucanase catalytic module at the N-terminus, a linker rich in serines and threonines, and a C-terminal carbohydrate-binding module (CBM).</text>
</comment>
<comment type="cofactor">
    <cofactor evidence="1">
        <name>Cu(2+)</name>
        <dbReference type="ChEBI" id="CHEBI:29036"/>
    </cofactor>
</comment>
<dbReference type="InterPro" id="IPR035971">
    <property type="entry name" value="CBD_sf"/>
</dbReference>
<comment type="catalytic activity">
    <reaction evidence="11">
        <text>[(1-&gt;4)-beta-D-glucosyl]n+m + reduced acceptor + O2 = 4-dehydro-beta-D-glucosyl-[(1-&gt;4)-beta-D-glucosyl]n-1 + [(1-&gt;4)-beta-D-glucosyl]m + acceptor + H2O.</text>
        <dbReference type="EC" id="1.14.99.56"/>
    </reaction>
</comment>
<evidence type="ECO:0000256" key="12">
    <source>
        <dbReference type="SAM" id="SignalP"/>
    </source>
</evidence>
<dbReference type="GO" id="GO:0030245">
    <property type="term" value="P:cellulose catabolic process"/>
    <property type="evidence" value="ECO:0007669"/>
    <property type="project" value="UniProtKB-UniRule"/>
</dbReference>
<evidence type="ECO:0000313" key="15">
    <source>
        <dbReference type="Proteomes" id="UP000178129"/>
    </source>
</evidence>
<keyword evidence="10" id="KW-0325">Glycoprotein</keyword>
<dbReference type="Pfam" id="PF00734">
    <property type="entry name" value="CBM_1"/>
    <property type="match status" value="1"/>
</dbReference>
<dbReference type="InterPro" id="IPR005103">
    <property type="entry name" value="AA9_LPMO"/>
</dbReference>
<evidence type="ECO:0000256" key="4">
    <source>
        <dbReference type="ARBA" id="ARBA00022723"/>
    </source>
</evidence>
<name>A0A1E1KC61_9HELO</name>
<comment type="caution">
    <text evidence="14">The sequence shown here is derived from an EMBL/GenBank/DDBJ whole genome shotgun (WGS) entry which is preliminary data.</text>
</comment>
<dbReference type="Gene3D" id="2.70.50.70">
    <property type="match status" value="1"/>
</dbReference>
<evidence type="ECO:0000256" key="2">
    <source>
        <dbReference type="ARBA" id="ARBA00004613"/>
    </source>
</evidence>
<evidence type="ECO:0000256" key="9">
    <source>
        <dbReference type="ARBA" id="ARBA00023157"/>
    </source>
</evidence>
<organism evidence="14 15">
    <name type="scientific">Rhynchosporium graminicola</name>
    <dbReference type="NCBI Taxonomy" id="2792576"/>
    <lineage>
        <taxon>Eukaryota</taxon>
        <taxon>Fungi</taxon>
        <taxon>Dikarya</taxon>
        <taxon>Ascomycota</taxon>
        <taxon>Pezizomycotina</taxon>
        <taxon>Leotiomycetes</taxon>
        <taxon>Helotiales</taxon>
        <taxon>Ploettnerulaceae</taxon>
        <taxon>Rhynchosporium</taxon>
    </lineage>
</organism>
<reference evidence="15" key="1">
    <citation type="submission" date="2016-03" db="EMBL/GenBank/DDBJ databases">
        <authorList>
            <person name="Ploux O."/>
        </authorList>
    </citation>
    <scope>NUCLEOTIDE SEQUENCE [LARGE SCALE GENOMIC DNA]</scope>
    <source>
        <strain evidence="15">UK7</strain>
    </source>
</reference>
<dbReference type="PANTHER" id="PTHR33353">
    <property type="entry name" value="PUTATIVE (AFU_ORTHOLOGUE AFUA_1G12560)-RELATED"/>
    <property type="match status" value="1"/>
</dbReference>
<dbReference type="GO" id="GO:0005576">
    <property type="term" value="C:extracellular region"/>
    <property type="evidence" value="ECO:0007669"/>
    <property type="project" value="UniProtKB-SubCell"/>
</dbReference>
<evidence type="ECO:0000256" key="3">
    <source>
        <dbReference type="ARBA" id="ARBA00022525"/>
    </source>
</evidence>
<keyword evidence="6" id="KW-0560">Oxidoreductase</keyword>
<comment type="subcellular location">
    <subcellularLocation>
        <location evidence="2 11">Secreted</location>
    </subcellularLocation>
</comment>
<dbReference type="GO" id="GO:0046872">
    <property type="term" value="F:metal ion binding"/>
    <property type="evidence" value="ECO:0007669"/>
    <property type="project" value="UniProtKB-KW"/>
</dbReference>
<keyword evidence="3 11" id="KW-0964">Secreted</keyword>
<keyword evidence="9 11" id="KW-1015">Disulfide bond</keyword>
<dbReference type="Pfam" id="PF03443">
    <property type="entry name" value="AA9"/>
    <property type="match status" value="1"/>
</dbReference>
<accession>A0A1E1KC61</accession>
<keyword evidence="8" id="KW-0503">Monooxygenase</keyword>
<keyword evidence="11" id="KW-0119">Carbohydrate metabolism</keyword>
<proteinExistence type="predicted"/>
<keyword evidence="15" id="KW-1185">Reference proteome</keyword>
<dbReference type="STRING" id="914237.A0A1E1KC61"/>
<keyword evidence="11" id="KW-0624">Polysaccharide degradation</keyword>
<comment type="function">
    <text evidence="11">Lytic polysaccharide monooxygenase (LMPO) that depolymerizes crystalline and amorphous polysaccharides via the oxidation of scissile alpha- or beta-(1-4)-glycosidic bonds, yielding C1 and/or C4 oxidation products. Catalysis by LPMOs requires the reduction of the active-site copper from Cu(II) to Cu(I) by a reducing agent and H(2)O(2) or O(2) as a cosubstrate.</text>
</comment>
<evidence type="ECO:0000259" key="13">
    <source>
        <dbReference type="PROSITE" id="PS51164"/>
    </source>
</evidence>
<dbReference type="PROSITE" id="PS51164">
    <property type="entry name" value="CBM1_2"/>
    <property type="match status" value="1"/>
</dbReference>
<dbReference type="SMART" id="SM00236">
    <property type="entry name" value="fCBD"/>
    <property type="match status" value="1"/>
</dbReference>
<keyword evidence="11" id="KW-0136">Cellulose degradation</keyword>
<keyword evidence="4" id="KW-0479">Metal-binding</keyword>
<gene>
    <name evidence="14" type="ORF">RCO7_08711</name>
</gene>
<dbReference type="InterPro" id="IPR049892">
    <property type="entry name" value="AA9"/>
</dbReference>
<dbReference type="Proteomes" id="UP000178129">
    <property type="component" value="Unassembled WGS sequence"/>
</dbReference>
<dbReference type="GO" id="GO:0004497">
    <property type="term" value="F:monooxygenase activity"/>
    <property type="evidence" value="ECO:0007669"/>
    <property type="project" value="UniProtKB-KW"/>
</dbReference>
<feature type="chain" id="PRO_5009445872" description="AA9 family lytic polysaccharide monooxygenase" evidence="12">
    <location>
        <begin position="21"/>
        <end position="327"/>
    </location>
</feature>
<feature type="signal peptide" evidence="12">
    <location>
        <begin position="1"/>
        <end position="20"/>
    </location>
</feature>
<dbReference type="GO" id="GO:0008810">
    <property type="term" value="F:cellulase activity"/>
    <property type="evidence" value="ECO:0007669"/>
    <property type="project" value="UniProtKB-UniRule"/>
</dbReference>
<sequence>MKSFTPVLAGLSVLASQASAHCKNPIIFRSLTIRDSHDEDIFNQITYGGTKYPIYQYIRQNTNMNSPVTDLTSTDLRCNQGGQIGGNTATLPVVAGGSFTFTTDTPVYHNGPLSIYMAKAPSTAASFDGSGQVWFKIQDVGPTFGAGGAVTWPLAQSYTYTIPKSLPNGEYLLRIQQIGIHNPWPGGIPQFYLSCAQISVTGGGSGTPGPLVSIPGFIKGDESGYTANIYSNFNSYTVPGPAVWSDGNSGGGGSPAPVTTSVAPAVTTSKPVAGTTTTAAAPVTTSATTGPLAQRYAQCGGASWTGPTACVSPYTCKFSNSNYSQCL</sequence>
<evidence type="ECO:0000256" key="5">
    <source>
        <dbReference type="ARBA" id="ARBA00022729"/>
    </source>
</evidence>
<evidence type="ECO:0000256" key="1">
    <source>
        <dbReference type="ARBA" id="ARBA00001973"/>
    </source>
</evidence>
<keyword evidence="7" id="KW-0186">Copper</keyword>
<dbReference type="EC" id="1.14.99.56" evidence="11"/>
<dbReference type="InterPro" id="IPR000254">
    <property type="entry name" value="CBD"/>
</dbReference>
<evidence type="ECO:0000256" key="8">
    <source>
        <dbReference type="ARBA" id="ARBA00023033"/>
    </source>
</evidence>
<evidence type="ECO:0000256" key="7">
    <source>
        <dbReference type="ARBA" id="ARBA00023008"/>
    </source>
</evidence>
<dbReference type="CDD" id="cd21175">
    <property type="entry name" value="LPMO_AA9"/>
    <property type="match status" value="1"/>
</dbReference>
<evidence type="ECO:0000256" key="11">
    <source>
        <dbReference type="RuleBase" id="RU368122"/>
    </source>
</evidence>
<dbReference type="AlphaFoldDB" id="A0A1E1KC61"/>
<protein>
    <recommendedName>
        <fullName evidence="11">AA9 family lytic polysaccharide monooxygenase</fullName>
        <ecNumber evidence="11">1.14.99.56</ecNumber>
    </recommendedName>
    <alternativeName>
        <fullName evidence="11">Endo-beta-1,4-glucanase</fullName>
    </alternativeName>
    <alternativeName>
        <fullName evidence="11">Glycosyl hydrolase 61 family protein</fullName>
    </alternativeName>
</protein>